<dbReference type="PANTHER" id="PTHR11645:SF66">
    <property type="entry name" value="PYRROLINE-5-CARBOXYLATE REDUCTASE"/>
    <property type="match status" value="1"/>
</dbReference>
<dbReference type="GO" id="GO:0055129">
    <property type="term" value="P:L-proline biosynthetic process"/>
    <property type="evidence" value="ECO:0007669"/>
    <property type="project" value="UniProtKB-UniRule"/>
</dbReference>
<accession>H5SNX1</accession>
<evidence type="ECO:0000313" key="10">
    <source>
        <dbReference type="EMBL" id="BAL57857.1"/>
    </source>
</evidence>
<dbReference type="PIRSF" id="PIRSF000193">
    <property type="entry name" value="Pyrrol-5-carb_rd"/>
    <property type="match status" value="1"/>
</dbReference>
<keyword evidence="4" id="KW-0963">Cytoplasm</keyword>
<reference evidence="10" key="1">
    <citation type="journal article" date="2005" name="Environ. Microbiol.">
        <title>Genetic and functional properties of uncultivated thermophilic crenarchaeotes from a subsurface gold mine as revealed by analysis of genome fragments.</title>
        <authorList>
            <person name="Nunoura T."/>
            <person name="Hirayama H."/>
            <person name="Takami H."/>
            <person name="Oida H."/>
            <person name="Nishi S."/>
            <person name="Shimamura S."/>
            <person name="Suzuki Y."/>
            <person name="Inagaki F."/>
            <person name="Takai K."/>
            <person name="Nealson K.H."/>
            <person name="Horikoshi K."/>
        </authorList>
    </citation>
    <scope>NUCLEOTIDE SEQUENCE</scope>
</reference>
<dbReference type="InterPro" id="IPR029036">
    <property type="entry name" value="P5CR_dimer"/>
</dbReference>
<name>H5SNX1_9BACT</name>
<dbReference type="Pfam" id="PF14748">
    <property type="entry name" value="P5CR_dimer"/>
    <property type="match status" value="1"/>
</dbReference>
<dbReference type="InterPro" id="IPR000304">
    <property type="entry name" value="Pyrroline-COOH_reductase"/>
</dbReference>
<dbReference type="PANTHER" id="PTHR11645">
    <property type="entry name" value="PYRROLINE-5-CARBOXYLATE REDUCTASE"/>
    <property type="match status" value="1"/>
</dbReference>
<comment type="subcellular location">
    <subcellularLocation>
        <location evidence="4">Cytoplasm</location>
    </subcellularLocation>
</comment>
<keyword evidence="4 7" id="KW-0028">Amino-acid biosynthesis</keyword>
<dbReference type="Gene3D" id="1.10.3730.10">
    <property type="entry name" value="ProC C-terminal domain-like"/>
    <property type="match status" value="1"/>
</dbReference>
<evidence type="ECO:0000259" key="9">
    <source>
        <dbReference type="Pfam" id="PF14748"/>
    </source>
</evidence>
<dbReference type="UniPathway" id="UPA00098">
    <property type="reaction ID" value="UER00361"/>
</dbReference>
<evidence type="ECO:0000256" key="6">
    <source>
        <dbReference type="PIRSR" id="PIRSR000193-1"/>
    </source>
</evidence>
<feature type="domain" description="Pyrroline-5-carboxylate reductase dimerisation" evidence="9">
    <location>
        <begin position="156"/>
        <end position="258"/>
    </location>
</feature>
<dbReference type="SUPFAM" id="SSF51735">
    <property type="entry name" value="NAD(P)-binding Rossmann-fold domains"/>
    <property type="match status" value="1"/>
</dbReference>
<dbReference type="InterPro" id="IPR008927">
    <property type="entry name" value="6-PGluconate_DH-like_C_sf"/>
</dbReference>
<dbReference type="Gene3D" id="3.40.50.720">
    <property type="entry name" value="NAD(P)-binding Rossmann-like Domain"/>
    <property type="match status" value="1"/>
</dbReference>
<dbReference type="InterPro" id="IPR053790">
    <property type="entry name" value="P5CR-like_CS"/>
</dbReference>
<reference evidence="10" key="2">
    <citation type="journal article" date="2012" name="PLoS ONE">
        <title>A Deeply Branching Thermophilic Bacterium with an Ancient Acetyl-CoA Pathway Dominates a Subsurface Ecosystem.</title>
        <authorList>
            <person name="Takami H."/>
            <person name="Noguchi H."/>
            <person name="Takaki Y."/>
            <person name="Uchiyama I."/>
            <person name="Toyoda A."/>
            <person name="Nishi S."/>
            <person name="Chee G.-J."/>
            <person name="Arai W."/>
            <person name="Nunoura T."/>
            <person name="Itoh T."/>
            <person name="Hattori M."/>
            <person name="Takai K."/>
        </authorList>
    </citation>
    <scope>NUCLEOTIDE SEQUENCE</scope>
</reference>
<dbReference type="PROSITE" id="PS00521">
    <property type="entry name" value="P5CR"/>
    <property type="match status" value="1"/>
</dbReference>
<dbReference type="FunFam" id="1.10.3730.10:FF:000001">
    <property type="entry name" value="Pyrroline-5-carboxylate reductase"/>
    <property type="match status" value="1"/>
</dbReference>
<dbReference type="EMBL" id="AP011785">
    <property type="protein sequence ID" value="BAL57857.1"/>
    <property type="molecule type" value="Genomic_DNA"/>
</dbReference>
<keyword evidence="3 4" id="KW-0560">Oxidoreductase</keyword>
<comment type="catalytic activity">
    <reaction evidence="4 7">
        <text>L-proline + NADP(+) = (S)-1-pyrroline-5-carboxylate + NADPH + 2 H(+)</text>
        <dbReference type="Rhea" id="RHEA:14109"/>
        <dbReference type="ChEBI" id="CHEBI:15378"/>
        <dbReference type="ChEBI" id="CHEBI:17388"/>
        <dbReference type="ChEBI" id="CHEBI:57783"/>
        <dbReference type="ChEBI" id="CHEBI:58349"/>
        <dbReference type="ChEBI" id="CHEBI:60039"/>
        <dbReference type="EC" id="1.5.1.2"/>
    </reaction>
</comment>
<comment type="function">
    <text evidence="4">Catalyzes the reduction of 1-pyrroline-5-carboxylate (PCA) to L-proline.</text>
</comment>
<evidence type="ECO:0000259" key="8">
    <source>
        <dbReference type="Pfam" id="PF03807"/>
    </source>
</evidence>
<dbReference type="NCBIfam" id="TIGR00112">
    <property type="entry name" value="proC"/>
    <property type="match status" value="1"/>
</dbReference>
<evidence type="ECO:0000256" key="2">
    <source>
        <dbReference type="ARBA" id="ARBA00022857"/>
    </source>
</evidence>
<dbReference type="Pfam" id="PF03807">
    <property type="entry name" value="F420_oxidored"/>
    <property type="match status" value="1"/>
</dbReference>
<evidence type="ECO:0000256" key="1">
    <source>
        <dbReference type="ARBA" id="ARBA00005525"/>
    </source>
</evidence>
<dbReference type="InterPro" id="IPR028939">
    <property type="entry name" value="P5C_Rdtase_cat_N"/>
</dbReference>
<feature type="domain" description="Pyrroline-5-carboxylate reductase catalytic N-terminal" evidence="8">
    <location>
        <begin position="4"/>
        <end position="94"/>
    </location>
</feature>
<protein>
    <recommendedName>
        <fullName evidence="4 5">Pyrroline-5-carboxylate reductase</fullName>
        <shortName evidence="4">P5C reductase</shortName>
        <shortName evidence="4">P5CR</shortName>
        <ecNumber evidence="4 5">1.5.1.2</ecNumber>
    </recommendedName>
    <alternativeName>
        <fullName evidence="4">PCA reductase</fullName>
    </alternativeName>
</protein>
<dbReference type="HAMAP" id="MF_01925">
    <property type="entry name" value="P5C_reductase"/>
    <property type="match status" value="1"/>
</dbReference>
<gene>
    <name evidence="4" type="primary">proC</name>
    <name evidence="10" type="ORF">HGMM_F52E02C40</name>
</gene>
<dbReference type="InterPro" id="IPR036291">
    <property type="entry name" value="NAD(P)-bd_dom_sf"/>
</dbReference>
<evidence type="ECO:0000256" key="3">
    <source>
        <dbReference type="ARBA" id="ARBA00023002"/>
    </source>
</evidence>
<comment type="similarity">
    <text evidence="1 4 7">Belongs to the pyrroline-5-carboxylate reductase family.</text>
</comment>
<organism evidence="10">
    <name type="scientific">uncultured Bacteroidota bacterium</name>
    <dbReference type="NCBI Taxonomy" id="152509"/>
    <lineage>
        <taxon>Bacteria</taxon>
        <taxon>Pseudomonadati</taxon>
        <taxon>Bacteroidota</taxon>
        <taxon>environmental samples</taxon>
    </lineage>
</organism>
<dbReference type="GO" id="GO:0005737">
    <property type="term" value="C:cytoplasm"/>
    <property type="evidence" value="ECO:0007669"/>
    <property type="project" value="UniProtKB-SubCell"/>
</dbReference>
<keyword evidence="4 7" id="KW-0641">Proline biosynthesis</keyword>
<dbReference type="SUPFAM" id="SSF48179">
    <property type="entry name" value="6-phosphogluconate dehydrogenase C-terminal domain-like"/>
    <property type="match status" value="1"/>
</dbReference>
<dbReference type="AlphaFoldDB" id="H5SNX1"/>
<evidence type="ECO:0000256" key="4">
    <source>
        <dbReference type="HAMAP-Rule" id="MF_01925"/>
    </source>
</evidence>
<evidence type="ECO:0000256" key="5">
    <source>
        <dbReference type="NCBIfam" id="TIGR00112"/>
    </source>
</evidence>
<feature type="binding site" evidence="6">
    <location>
        <begin position="65"/>
        <end position="68"/>
    </location>
    <ligand>
        <name>NADP(+)</name>
        <dbReference type="ChEBI" id="CHEBI:58349"/>
    </ligand>
</feature>
<evidence type="ECO:0000256" key="7">
    <source>
        <dbReference type="RuleBase" id="RU003903"/>
    </source>
</evidence>
<dbReference type="GO" id="GO:0004735">
    <property type="term" value="F:pyrroline-5-carboxylate reductase activity"/>
    <property type="evidence" value="ECO:0007669"/>
    <property type="project" value="UniProtKB-UniRule"/>
</dbReference>
<dbReference type="EC" id="1.5.1.2" evidence="4 5"/>
<comment type="catalytic activity">
    <reaction evidence="4">
        <text>L-proline + NAD(+) = (S)-1-pyrroline-5-carboxylate + NADH + 2 H(+)</text>
        <dbReference type="Rhea" id="RHEA:14105"/>
        <dbReference type="ChEBI" id="CHEBI:15378"/>
        <dbReference type="ChEBI" id="CHEBI:17388"/>
        <dbReference type="ChEBI" id="CHEBI:57540"/>
        <dbReference type="ChEBI" id="CHEBI:57945"/>
        <dbReference type="ChEBI" id="CHEBI:60039"/>
        <dbReference type="EC" id="1.5.1.2"/>
    </reaction>
</comment>
<comment type="pathway">
    <text evidence="4 7">Amino-acid biosynthesis; L-proline biosynthesis; L-proline from L-glutamate 5-semialdehyde: step 1/1.</text>
</comment>
<sequence length="269" mass="28696">MRAVIVGPGVMGETLAGTFRQRYPAEELILWGPASERRAALARRFNAAEASSSQEVGTADWVFLALKPQKAPTVLPALRPILRPDTLVISVMAGISSSYLAKVLGHARLVRSMPNTPGRIGAGITVWISRGLSSEERLTVQEFFSGLGHAIEVSEESYLDMATALSGTGPAYVFLFMEALVEAGVHMGLPRQLAEDLVVGTVAGAVAYYRQAGRGAALLRQEVTSPGGTTAEALYHLEKAGFRSALSEAVWAAYRRALALHPPLPPSET</sequence>
<proteinExistence type="inferred from homology"/>
<keyword evidence="2 4" id="KW-0521">NADP</keyword>